<accession>N9TZ81</accession>
<sequence length="136" mass="15655">MEMITSGTIKTLNKKLNTLTLTNNSLIYYEITNLKINDKVRLFVFWISNNKALGFKTFKELQLFCSLKPYNLWPSLNDLHQIISFKNESSTIIDFICSNKPTKLASILQISSSDASKIINELKEEYLASNNEFFVC</sequence>
<comment type="caution">
    <text evidence="1">The sequence shown here is derived from an EMBL/GenBank/DDBJ whole genome shotgun (WGS) entry which is preliminary data.</text>
</comment>
<gene>
    <name evidence="1" type="ORF">MALK_6450</name>
</gene>
<name>N9TZ81_9BACT</name>
<dbReference type="AlphaFoldDB" id="N9TZ81"/>
<evidence type="ECO:0000313" key="2">
    <source>
        <dbReference type="Proteomes" id="UP000013137"/>
    </source>
</evidence>
<evidence type="ECO:0000313" key="1">
    <source>
        <dbReference type="EMBL" id="ENY53617.1"/>
    </source>
</evidence>
<dbReference type="PATRIC" id="fig|1188234.3.peg.619"/>
<dbReference type="EMBL" id="AMWK01000016">
    <property type="protein sequence ID" value="ENY53617.1"/>
    <property type="molecule type" value="Genomic_DNA"/>
</dbReference>
<dbReference type="eggNOG" id="ENOG5031ZEX">
    <property type="taxonomic scope" value="Bacteria"/>
</dbReference>
<dbReference type="OrthoDB" id="9961302at2"/>
<dbReference type="Proteomes" id="UP000013137">
    <property type="component" value="Unassembled WGS sequence"/>
</dbReference>
<keyword evidence="2" id="KW-1185">Reference proteome</keyword>
<protein>
    <submittedName>
        <fullName evidence="1">Uncharacterized protein</fullName>
    </submittedName>
</protein>
<proteinExistence type="predicted"/>
<reference evidence="1 2" key="1">
    <citation type="journal article" date="2013" name="Genome Announc.">
        <title>Draft Genome Sequences of Mycoplasma alkalescens, Mycoplasma arginini, and Mycoplasma bovigenitalium, Three Species with Equivocal Pathogenic Status for Cattle.</title>
        <authorList>
            <person name="Manso-Silvan L."/>
            <person name="Tardy F."/>
            <person name="Baranowski E."/>
            <person name="Barre A."/>
            <person name="Blanchard A."/>
            <person name="Breton M."/>
            <person name="Couture C."/>
            <person name="Citti C."/>
            <person name="Dordet-Frisoni E."/>
            <person name="Dupuy V."/>
            <person name="Gaurivaud P."/>
            <person name="Jacob D."/>
            <person name="Lemaitre C."/>
            <person name="Nikolski M."/>
            <person name="Nouvel L.X."/>
            <person name="Poumarat F."/>
            <person name="Thebault P."/>
            <person name="Theil S."/>
            <person name="Thiaucourt F."/>
            <person name="Sirand-Pugnet P."/>
        </authorList>
    </citation>
    <scope>NUCLEOTIDE SEQUENCE [LARGE SCALE GENOMIC DNA]</scope>
    <source>
        <strain evidence="1 2">14918</strain>
    </source>
</reference>
<organism evidence="1 2">
    <name type="scientific">Metamycoplasma alkalescens 14918</name>
    <dbReference type="NCBI Taxonomy" id="1188234"/>
    <lineage>
        <taxon>Bacteria</taxon>
        <taxon>Bacillati</taxon>
        <taxon>Mycoplasmatota</taxon>
        <taxon>Mycoplasmoidales</taxon>
        <taxon>Metamycoplasmataceae</taxon>
        <taxon>Metamycoplasma</taxon>
    </lineage>
</organism>
<dbReference type="RefSeq" id="WP_002882098.1">
    <property type="nucleotide sequence ID" value="NZ_AMWK01000016.1"/>
</dbReference>